<organism evidence="2">
    <name type="scientific">Siphoviridae sp. ct8Hx23</name>
    <dbReference type="NCBI Taxonomy" id="2825360"/>
    <lineage>
        <taxon>Viruses</taxon>
        <taxon>Duplodnaviria</taxon>
        <taxon>Heunggongvirae</taxon>
        <taxon>Uroviricota</taxon>
        <taxon>Caudoviricetes</taxon>
    </lineage>
</organism>
<dbReference type="EMBL" id="BK015355">
    <property type="protein sequence ID" value="DAE02893.1"/>
    <property type="molecule type" value="Genomic_DNA"/>
</dbReference>
<accession>A0A8S5P8G1</accession>
<name>A0A8S5P8G1_9CAUD</name>
<feature type="domain" description="Baseplate structural protein Gp10 C-terminal" evidence="1">
    <location>
        <begin position="122"/>
        <end position="250"/>
    </location>
</feature>
<protein>
    <submittedName>
        <fullName evidence="2">Baseplate protein</fullName>
    </submittedName>
</protein>
<dbReference type="InterPro" id="IPR053827">
    <property type="entry name" value="Gp10_C"/>
</dbReference>
<evidence type="ECO:0000259" key="1">
    <source>
        <dbReference type="Pfam" id="PF21939"/>
    </source>
</evidence>
<proteinExistence type="predicted"/>
<evidence type="ECO:0000313" key="2">
    <source>
        <dbReference type="EMBL" id="DAE02893.1"/>
    </source>
</evidence>
<dbReference type="Pfam" id="PF21939">
    <property type="entry name" value="Gp10_C"/>
    <property type="match status" value="1"/>
</dbReference>
<reference evidence="2" key="1">
    <citation type="journal article" date="2021" name="Proc. Natl. Acad. Sci. U.S.A.">
        <title>A Catalog of Tens of Thousands of Viruses from Human Metagenomes Reveals Hidden Associations with Chronic Diseases.</title>
        <authorList>
            <person name="Tisza M.J."/>
            <person name="Buck C.B."/>
        </authorList>
    </citation>
    <scope>NUCLEOTIDE SEQUENCE</scope>
    <source>
        <strain evidence="2">Ct8Hx23</strain>
    </source>
</reference>
<sequence>MARQVAIYPEATPEQMTALALAANAALTGETLNVGNFTAKAGTTVITNPLCMPGRVARLTPLNADASAMSWYLAAMTQGSMTFSIAGPGEGKWAWEISGVLKNTGAIAQNVDNPVQARTQLQALCPVGYIYVSTLDTNPAELLGFGTWVKTGVGRVLQGADDTHKAGEMVEAGLPNITGGWGVLDIGGREGPEGAVYAETMYMDSKAIYASGSSVASDYHARLDASRSSQIYGKSSTVQPPALIVNIWERTA</sequence>